<name>A0ABW2NNG2_9BACL</name>
<keyword evidence="3" id="KW-1185">Reference proteome</keyword>
<dbReference type="PANTHER" id="PTHR30383:SF27">
    <property type="entry name" value="SPORE GERMINATION LIPASE LIPC"/>
    <property type="match status" value="1"/>
</dbReference>
<dbReference type="InterPro" id="IPR051532">
    <property type="entry name" value="Ester_Hydrolysis_Enzymes"/>
</dbReference>
<sequence>MKKTALLITASAILLIGGITLLTVKGNLPAVLLSYITFGQSELKDQDETELTAIGDSLAFGVGDEEGAGYIGDVKFRYEKATGRTLELKDFGVPGDTSSDMLKRLNRGDFLDEVKESDILLVNIGTNDLLKATDDLQNLDERKIEKAKMQFVRNMIAAFKKVENNQRNVPIYIIGLYNPVKENEKQEKVEKVIQEWNNETKKAAVAYPAVTFIATDDLFRGKQKEVYFSDQLHPNKKGYALIGERVFIMLSKK</sequence>
<dbReference type="PANTHER" id="PTHR30383">
    <property type="entry name" value="THIOESTERASE 1/PROTEASE 1/LYSOPHOSPHOLIPASE L1"/>
    <property type="match status" value="1"/>
</dbReference>
<comment type="caution">
    <text evidence="2">The sequence shown here is derived from an EMBL/GenBank/DDBJ whole genome shotgun (WGS) entry which is preliminary data.</text>
</comment>
<reference evidence="3" key="1">
    <citation type="journal article" date="2019" name="Int. J. Syst. Evol. Microbiol.">
        <title>The Global Catalogue of Microorganisms (GCM) 10K type strain sequencing project: providing services to taxonomists for standard genome sequencing and annotation.</title>
        <authorList>
            <consortium name="The Broad Institute Genomics Platform"/>
            <consortium name="The Broad Institute Genome Sequencing Center for Infectious Disease"/>
            <person name="Wu L."/>
            <person name="Ma J."/>
        </authorList>
    </citation>
    <scope>NUCLEOTIDE SEQUENCE [LARGE SCALE GENOMIC DNA]</scope>
    <source>
        <strain evidence="3">NBRC 106396</strain>
    </source>
</reference>
<evidence type="ECO:0000259" key="1">
    <source>
        <dbReference type="Pfam" id="PF13472"/>
    </source>
</evidence>
<dbReference type="InterPro" id="IPR036514">
    <property type="entry name" value="SGNH_hydro_sf"/>
</dbReference>
<protein>
    <submittedName>
        <fullName evidence="2">GDSL-type esterase/lipase family protein</fullName>
    </submittedName>
</protein>
<organism evidence="2 3">
    <name type="scientific">Fictibacillus iocasae</name>
    <dbReference type="NCBI Taxonomy" id="2715437"/>
    <lineage>
        <taxon>Bacteria</taxon>
        <taxon>Bacillati</taxon>
        <taxon>Bacillota</taxon>
        <taxon>Bacilli</taxon>
        <taxon>Bacillales</taxon>
        <taxon>Fictibacillaceae</taxon>
        <taxon>Fictibacillus</taxon>
    </lineage>
</organism>
<evidence type="ECO:0000313" key="3">
    <source>
        <dbReference type="Proteomes" id="UP001596549"/>
    </source>
</evidence>
<evidence type="ECO:0000313" key="2">
    <source>
        <dbReference type="EMBL" id="MFC7370201.1"/>
    </source>
</evidence>
<dbReference type="InterPro" id="IPR013830">
    <property type="entry name" value="SGNH_hydro"/>
</dbReference>
<accession>A0ABW2NNG2</accession>
<dbReference type="RefSeq" id="WP_379745018.1">
    <property type="nucleotide sequence ID" value="NZ_JBHTCP010000002.1"/>
</dbReference>
<gene>
    <name evidence="2" type="ORF">ACFQPF_00735</name>
</gene>
<feature type="domain" description="SGNH hydrolase-type esterase" evidence="1">
    <location>
        <begin position="53"/>
        <end position="241"/>
    </location>
</feature>
<dbReference type="Pfam" id="PF13472">
    <property type="entry name" value="Lipase_GDSL_2"/>
    <property type="match status" value="1"/>
</dbReference>
<dbReference type="EMBL" id="JBHTCP010000002">
    <property type="protein sequence ID" value="MFC7370201.1"/>
    <property type="molecule type" value="Genomic_DNA"/>
</dbReference>
<dbReference type="Proteomes" id="UP001596549">
    <property type="component" value="Unassembled WGS sequence"/>
</dbReference>
<dbReference type="Gene3D" id="3.40.50.1110">
    <property type="entry name" value="SGNH hydrolase"/>
    <property type="match status" value="1"/>
</dbReference>
<proteinExistence type="predicted"/>
<dbReference type="SUPFAM" id="SSF52266">
    <property type="entry name" value="SGNH hydrolase"/>
    <property type="match status" value="1"/>
</dbReference>